<dbReference type="AlphaFoldDB" id="A0A445E0W0"/>
<feature type="domain" description="FAR1" evidence="4">
    <location>
        <begin position="253"/>
        <end position="343"/>
    </location>
</feature>
<evidence type="ECO:0000259" key="4">
    <source>
        <dbReference type="Pfam" id="PF03101"/>
    </source>
</evidence>
<dbReference type="InterPro" id="IPR049808">
    <property type="entry name" value="CONSTANS-like_Bbox1"/>
</dbReference>
<sequence length="481" mass="55945">MATGYCWWCLVDTEAFREEKQLGFSSKFNPCHSHPLPLLQISYASAAAAPCFRRRALLLFILTLEAFTEEKHILATAIRRNLRLPPRSLPPPRKTTPPHILDSLCRQLILSKDKPAFIFCVEDRALFCKDYDEPIHLASNLSANHQRFLTIGIRVALCMVLKKVMGVEFSHEGVNSEHISYDQYEQEEEKHEEVDVDYMDEDDTNVEPMFDYHGFDEGYNIDSLEDIEMIEFWNIRDEDVCHFHFSDVDIAFEFYNRYARVRGFSARKNRTRKSRAGVLKLKNFVCHCEGFRPQNNYGIGNSKRKPTLETRCGCSAMMEICLDAPSGCWFISYFSDEHNHPLLDPRLTRLLRGHRFMFEADIGHMINMKKGGISWFEMVEEFGVENKNWVLDMYKKRHSWATAHIRGKFFVGFRTTSRCEGLNSIIAKYLERSVVNVYTLSIFYMFQPILVRAASLKVINMKQTGSYVIYSVGLDRTPNEM</sequence>
<evidence type="ECO:0000313" key="5">
    <source>
        <dbReference type="EMBL" id="RYR69067.1"/>
    </source>
</evidence>
<keyword evidence="3" id="KW-0862">Zinc</keyword>
<evidence type="ECO:0000313" key="6">
    <source>
        <dbReference type="Proteomes" id="UP000289738"/>
    </source>
</evidence>
<evidence type="ECO:0000256" key="2">
    <source>
        <dbReference type="ARBA" id="ARBA00022771"/>
    </source>
</evidence>
<dbReference type="Pfam" id="PF03101">
    <property type="entry name" value="FAR1"/>
    <property type="match status" value="1"/>
</dbReference>
<protein>
    <recommendedName>
        <fullName evidence="4">FAR1 domain-containing protein</fullName>
    </recommendedName>
</protein>
<evidence type="ECO:0000256" key="3">
    <source>
        <dbReference type="ARBA" id="ARBA00022833"/>
    </source>
</evidence>
<dbReference type="PANTHER" id="PTHR47718">
    <property type="entry name" value="OS01G0519700 PROTEIN"/>
    <property type="match status" value="1"/>
</dbReference>
<reference evidence="5 6" key="1">
    <citation type="submission" date="2019-01" db="EMBL/GenBank/DDBJ databases">
        <title>Sequencing of cultivated peanut Arachis hypogaea provides insights into genome evolution and oil improvement.</title>
        <authorList>
            <person name="Chen X."/>
        </authorList>
    </citation>
    <scope>NUCLEOTIDE SEQUENCE [LARGE SCALE GENOMIC DNA]</scope>
    <source>
        <strain evidence="6">cv. Fuhuasheng</strain>
        <tissue evidence="5">Leaves</tissue>
    </source>
</reference>
<dbReference type="CDD" id="cd19821">
    <property type="entry name" value="Bbox1_BBX-like"/>
    <property type="match status" value="1"/>
</dbReference>
<evidence type="ECO:0000256" key="1">
    <source>
        <dbReference type="ARBA" id="ARBA00022723"/>
    </source>
</evidence>
<keyword evidence="1" id="KW-0479">Metal-binding</keyword>
<dbReference type="GO" id="GO:0008270">
    <property type="term" value="F:zinc ion binding"/>
    <property type="evidence" value="ECO:0007669"/>
    <property type="project" value="UniProtKB-KW"/>
</dbReference>
<dbReference type="InterPro" id="IPR004330">
    <property type="entry name" value="FAR1_DNA_bnd_dom"/>
</dbReference>
<name>A0A445E0W0_ARAHY</name>
<organism evidence="5 6">
    <name type="scientific">Arachis hypogaea</name>
    <name type="common">Peanut</name>
    <dbReference type="NCBI Taxonomy" id="3818"/>
    <lineage>
        <taxon>Eukaryota</taxon>
        <taxon>Viridiplantae</taxon>
        <taxon>Streptophyta</taxon>
        <taxon>Embryophyta</taxon>
        <taxon>Tracheophyta</taxon>
        <taxon>Spermatophyta</taxon>
        <taxon>Magnoliopsida</taxon>
        <taxon>eudicotyledons</taxon>
        <taxon>Gunneridae</taxon>
        <taxon>Pentapetalae</taxon>
        <taxon>rosids</taxon>
        <taxon>fabids</taxon>
        <taxon>Fabales</taxon>
        <taxon>Fabaceae</taxon>
        <taxon>Papilionoideae</taxon>
        <taxon>50 kb inversion clade</taxon>
        <taxon>dalbergioids sensu lato</taxon>
        <taxon>Dalbergieae</taxon>
        <taxon>Pterocarpus clade</taxon>
        <taxon>Arachis</taxon>
    </lineage>
</organism>
<dbReference type="EMBL" id="SDMP01000003">
    <property type="protein sequence ID" value="RYR69067.1"/>
    <property type="molecule type" value="Genomic_DNA"/>
</dbReference>
<comment type="caution">
    <text evidence="5">The sequence shown here is derived from an EMBL/GenBank/DDBJ whole genome shotgun (WGS) entry which is preliminary data.</text>
</comment>
<keyword evidence="6" id="KW-1185">Reference proteome</keyword>
<accession>A0A445E0W0</accession>
<gene>
    <name evidence="5" type="ORF">Ahy_A03g015602</name>
</gene>
<dbReference type="Proteomes" id="UP000289738">
    <property type="component" value="Chromosome A03"/>
</dbReference>
<proteinExistence type="predicted"/>
<keyword evidence="2" id="KW-0863">Zinc-finger</keyword>